<accession>A0A392QZB1</accession>
<organism evidence="1 2">
    <name type="scientific">Trifolium medium</name>
    <dbReference type="NCBI Taxonomy" id="97028"/>
    <lineage>
        <taxon>Eukaryota</taxon>
        <taxon>Viridiplantae</taxon>
        <taxon>Streptophyta</taxon>
        <taxon>Embryophyta</taxon>
        <taxon>Tracheophyta</taxon>
        <taxon>Spermatophyta</taxon>
        <taxon>Magnoliopsida</taxon>
        <taxon>eudicotyledons</taxon>
        <taxon>Gunneridae</taxon>
        <taxon>Pentapetalae</taxon>
        <taxon>rosids</taxon>
        <taxon>fabids</taxon>
        <taxon>Fabales</taxon>
        <taxon>Fabaceae</taxon>
        <taxon>Papilionoideae</taxon>
        <taxon>50 kb inversion clade</taxon>
        <taxon>NPAAA clade</taxon>
        <taxon>Hologalegina</taxon>
        <taxon>IRL clade</taxon>
        <taxon>Trifolieae</taxon>
        <taxon>Trifolium</taxon>
    </lineage>
</organism>
<dbReference type="EMBL" id="LXQA010171696">
    <property type="protein sequence ID" value="MCI29319.1"/>
    <property type="molecule type" value="Genomic_DNA"/>
</dbReference>
<evidence type="ECO:0000313" key="1">
    <source>
        <dbReference type="EMBL" id="MCI29319.1"/>
    </source>
</evidence>
<protein>
    <submittedName>
        <fullName evidence="1">Uncharacterized protein</fullName>
    </submittedName>
</protein>
<dbReference type="AlphaFoldDB" id="A0A392QZB1"/>
<proteinExistence type="predicted"/>
<reference evidence="1 2" key="1">
    <citation type="journal article" date="2018" name="Front. Plant Sci.">
        <title>Red Clover (Trifolium pratense) and Zigzag Clover (T. medium) - A Picture of Genomic Similarities and Differences.</title>
        <authorList>
            <person name="Dluhosova J."/>
            <person name="Istvanek J."/>
            <person name="Nedelnik J."/>
            <person name="Repkova J."/>
        </authorList>
    </citation>
    <scope>NUCLEOTIDE SEQUENCE [LARGE SCALE GENOMIC DNA]</scope>
    <source>
        <strain evidence="2">cv. 10/8</strain>
        <tissue evidence="1">Leaf</tissue>
    </source>
</reference>
<name>A0A392QZB1_9FABA</name>
<comment type="caution">
    <text evidence="1">The sequence shown here is derived from an EMBL/GenBank/DDBJ whole genome shotgun (WGS) entry which is preliminary data.</text>
</comment>
<dbReference type="Proteomes" id="UP000265520">
    <property type="component" value="Unassembled WGS sequence"/>
</dbReference>
<evidence type="ECO:0000313" key="2">
    <source>
        <dbReference type="Proteomes" id="UP000265520"/>
    </source>
</evidence>
<keyword evidence="2" id="KW-1185">Reference proteome</keyword>
<sequence>CGFGGGTAACGGTVACGFGGGTTACGGTSA</sequence>
<feature type="non-terminal residue" evidence="1">
    <location>
        <position position="1"/>
    </location>
</feature>